<keyword evidence="1 2" id="KW-0732">Signal</keyword>
<dbReference type="Pfam" id="PF24068">
    <property type="entry name" value="TPD1_C"/>
    <property type="match status" value="1"/>
</dbReference>
<dbReference type="PANTHER" id="PTHR33184">
    <property type="entry name" value="PROTEIN TAPETUM DETERMINANT 1-LIKE-RELATED"/>
    <property type="match status" value="1"/>
</dbReference>
<dbReference type="PANTHER" id="PTHR33184:SF67">
    <property type="entry name" value="PROTEIN TAPETUM DETERMINANT 1"/>
    <property type="match status" value="1"/>
</dbReference>
<dbReference type="InterPro" id="IPR040361">
    <property type="entry name" value="TPD1"/>
</dbReference>
<evidence type="ECO:0000313" key="4">
    <source>
        <dbReference type="EMBL" id="CAL0318826.1"/>
    </source>
</evidence>
<gene>
    <name evidence="3" type="ORF">LLUT_LOCUS19885</name>
    <name evidence="4" type="ORF">LLUT_LOCUS19886</name>
    <name evidence="5" type="ORF">LLUT_LOCUS19887</name>
    <name evidence="6" type="ORF">LLUT_LOCUS19888</name>
</gene>
<name>A0AAV1XC65_LUPLU</name>
<evidence type="ECO:0000313" key="5">
    <source>
        <dbReference type="EMBL" id="CAL0318827.1"/>
    </source>
</evidence>
<sequence length="164" mass="18720">MATIRTFLFLFFGFLIVFGYANWNETIESIALQEGRNNTFLIAKHRKPVNPVRVEEPNRIWGGKCSKEDIVISQSPTRPLPNGIPTYTVEIMNNCFSGCKISHIHLSCGWFSSTNVINPKVFRRLSYDDCFVNNGKPLEYGSVVSFRYANSFSYPLYVKTITCV</sequence>
<evidence type="ECO:0000313" key="7">
    <source>
        <dbReference type="Proteomes" id="UP001497480"/>
    </source>
</evidence>
<feature type="signal peptide" evidence="2">
    <location>
        <begin position="1"/>
        <end position="21"/>
    </location>
</feature>
<protein>
    <submittedName>
        <fullName evidence="3">Uncharacterized protein</fullName>
    </submittedName>
</protein>
<proteinExistence type="predicted"/>
<dbReference type="EMBL" id="CAXHTB010000013">
    <property type="protein sequence ID" value="CAL0318825.1"/>
    <property type="molecule type" value="Genomic_DNA"/>
</dbReference>
<accession>A0AAV1XC65</accession>
<evidence type="ECO:0000256" key="2">
    <source>
        <dbReference type="SAM" id="SignalP"/>
    </source>
</evidence>
<organism evidence="3 7">
    <name type="scientific">Lupinus luteus</name>
    <name type="common">European yellow lupine</name>
    <dbReference type="NCBI Taxonomy" id="3873"/>
    <lineage>
        <taxon>Eukaryota</taxon>
        <taxon>Viridiplantae</taxon>
        <taxon>Streptophyta</taxon>
        <taxon>Embryophyta</taxon>
        <taxon>Tracheophyta</taxon>
        <taxon>Spermatophyta</taxon>
        <taxon>Magnoliopsida</taxon>
        <taxon>eudicotyledons</taxon>
        <taxon>Gunneridae</taxon>
        <taxon>Pentapetalae</taxon>
        <taxon>rosids</taxon>
        <taxon>fabids</taxon>
        <taxon>Fabales</taxon>
        <taxon>Fabaceae</taxon>
        <taxon>Papilionoideae</taxon>
        <taxon>50 kb inversion clade</taxon>
        <taxon>genistoids sensu lato</taxon>
        <taxon>core genistoids</taxon>
        <taxon>Genisteae</taxon>
        <taxon>Lupinus</taxon>
    </lineage>
</organism>
<evidence type="ECO:0000256" key="1">
    <source>
        <dbReference type="ARBA" id="ARBA00022729"/>
    </source>
</evidence>
<evidence type="ECO:0000313" key="3">
    <source>
        <dbReference type="EMBL" id="CAL0318825.1"/>
    </source>
</evidence>
<evidence type="ECO:0000313" key="6">
    <source>
        <dbReference type="EMBL" id="CAL0318828.1"/>
    </source>
</evidence>
<dbReference type="EMBL" id="CAXHTB010000013">
    <property type="protein sequence ID" value="CAL0318826.1"/>
    <property type="molecule type" value="Genomic_DNA"/>
</dbReference>
<comment type="caution">
    <text evidence="3">The sequence shown here is derived from an EMBL/GenBank/DDBJ whole genome shotgun (WGS) entry which is preliminary data.</text>
</comment>
<dbReference type="EMBL" id="CAXHTB010000013">
    <property type="protein sequence ID" value="CAL0318827.1"/>
    <property type="molecule type" value="Genomic_DNA"/>
</dbReference>
<feature type="chain" id="PRO_5044714227" evidence="2">
    <location>
        <begin position="22"/>
        <end position="164"/>
    </location>
</feature>
<dbReference type="Proteomes" id="UP001497480">
    <property type="component" value="Unassembled WGS sequence"/>
</dbReference>
<dbReference type="GO" id="GO:0001709">
    <property type="term" value="P:cell fate determination"/>
    <property type="evidence" value="ECO:0007669"/>
    <property type="project" value="TreeGrafter"/>
</dbReference>
<dbReference type="AlphaFoldDB" id="A0AAV1XC65"/>
<keyword evidence="7" id="KW-1185">Reference proteome</keyword>
<reference evidence="3 7" key="1">
    <citation type="submission" date="2024-03" db="EMBL/GenBank/DDBJ databases">
        <authorList>
            <person name="Martinez-Hernandez J."/>
        </authorList>
    </citation>
    <scope>NUCLEOTIDE SEQUENCE [LARGE SCALE GENOMIC DNA]</scope>
</reference>
<dbReference type="EMBL" id="CAXHTB010000013">
    <property type="protein sequence ID" value="CAL0318828.1"/>
    <property type="molecule type" value="Genomic_DNA"/>
</dbReference>